<evidence type="ECO:0000313" key="1">
    <source>
        <dbReference type="EMBL" id="KUJ07061.1"/>
    </source>
</evidence>
<dbReference type="OrthoDB" id="3465583at2759"/>
<evidence type="ECO:0000313" key="2">
    <source>
        <dbReference type="Proteomes" id="UP000070700"/>
    </source>
</evidence>
<accession>A0A132B403</accession>
<dbReference type="EMBL" id="KQ947442">
    <property type="protein sequence ID" value="KUJ07061.1"/>
    <property type="molecule type" value="Genomic_DNA"/>
</dbReference>
<dbReference type="RefSeq" id="XP_018061416.1">
    <property type="nucleotide sequence ID" value="XM_018220947.1"/>
</dbReference>
<dbReference type="AlphaFoldDB" id="A0A132B403"/>
<name>A0A132B403_MOLSC</name>
<reference evidence="1 2" key="1">
    <citation type="submission" date="2015-10" db="EMBL/GenBank/DDBJ databases">
        <title>Full genome of DAOMC 229536 Phialocephala scopiformis, a fungal endophyte of spruce producing the potent anti-insectan compound rugulosin.</title>
        <authorList>
            <consortium name="DOE Joint Genome Institute"/>
            <person name="Walker A.K."/>
            <person name="Frasz S.L."/>
            <person name="Seifert K.A."/>
            <person name="Miller J.D."/>
            <person name="Mondo S.J."/>
            <person name="Labutti K."/>
            <person name="Lipzen A."/>
            <person name="Dockter R."/>
            <person name="Kennedy M."/>
            <person name="Grigoriev I.V."/>
            <person name="Spatafora J.W."/>
        </authorList>
    </citation>
    <scope>NUCLEOTIDE SEQUENCE [LARGE SCALE GENOMIC DNA]</scope>
    <source>
        <strain evidence="1 2">CBS 120377</strain>
    </source>
</reference>
<dbReference type="GeneID" id="28830673"/>
<organism evidence="1 2">
    <name type="scientific">Mollisia scopiformis</name>
    <name type="common">Conifer needle endophyte fungus</name>
    <name type="synonym">Phialocephala scopiformis</name>
    <dbReference type="NCBI Taxonomy" id="149040"/>
    <lineage>
        <taxon>Eukaryota</taxon>
        <taxon>Fungi</taxon>
        <taxon>Dikarya</taxon>
        <taxon>Ascomycota</taxon>
        <taxon>Pezizomycotina</taxon>
        <taxon>Leotiomycetes</taxon>
        <taxon>Helotiales</taxon>
        <taxon>Mollisiaceae</taxon>
        <taxon>Mollisia</taxon>
    </lineage>
</organism>
<gene>
    <name evidence="1" type="ORF">LY89DRAFT_743386</name>
</gene>
<dbReference type="InParanoid" id="A0A132B403"/>
<dbReference type="Proteomes" id="UP000070700">
    <property type="component" value="Unassembled WGS sequence"/>
</dbReference>
<proteinExistence type="predicted"/>
<keyword evidence="2" id="KW-1185">Reference proteome</keyword>
<sequence length="255" mass="28482">MAGAALKADLSTGRSPLIDILPGEIRNQIIELCILGTLKSPRSPTSQSKKSGITVSILPRWNGPGNLRMSGIGTLPLLFVNKQLHDEVLSFVDSLVEELSIGGYILQYPNEDPRLRWNLVYSLLANRPTLQRFAPSIKVSLPRGDDELSRRHWACLGLPAPKETGPQKSLLVLQDLEQCLRKFTGCERLVVVVTVEESEPPDFRKLLPLYAYFQNRITVDITEPGFFSPNHRTRMLPWVDKWRLAWAVCISGAGG</sequence>
<protein>
    <submittedName>
        <fullName evidence="1">Uncharacterized protein</fullName>
    </submittedName>
</protein>
<dbReference type="KEGG" id="psco:LY89DRAFT_743386"/>